<dbReference type="InterPro" id="IPR036390">
    <property type="entry name" value="WH_DNA-bd_sf"/>
</dbReference>
<dbReference type="InterPro" id="IPR036388">
    <property type="entry name" value="WH-like_DNA-bd_sf"/>
</dbReference>
<dbReference type="GO" id="GO:0035556">
    <property type="term" value="P:intracellular signal transduction"/>
    <property type="evidence" value="ECO:0007669"/>
    <property type="project" value="InterPro"/>
</dbReference>
<gene>
    <name evidence="3" type="ORF">CIB84_000655</name>
</gene>
<reference evidence="3 4" key="1">
    <citation type="submission" date="2018-01" db="EMBL/GenBank/DDBJ databases">
        <title>Comparison of the Chinese Bamboo Partridge and Red Junglefowl genome sequences highlights the importance of demography in genome evolution.</title>
        <authorList>
            <person name="Tiley G.P."/>
            <person name="Kimball R.T."/>
            <person name="Braun E.L."/>
            <person name="Burleigh J.G."/>
        </authorList>
    </citation>
    <scope>NUCLEOTIDE SEQUENCE [LARGE SCALE GENOMIC DNA]</scope>
    <source>
        <strain evidence="3">RTK389</strain>
        <tissue evidence="3">Blood</tissue>
    </source>
</reference>
<dbReference type="SMART" id="SM00049">
    <property type="entry name" value="DEP"/>
    <property type="match status" value="1"/>
</dbReference>
<evidence type="ECO:0000313" key="4">
    <source>
        <dbReference type="Proteomes" id="UP000237246"/>
    </source>
</evidence>
<dbReference type="Proteomes" id="UP000237246">
    <property type="component" value="Unassembled WGS sequence"/>
</dbReference>
<dbReference type="SUPFAM" id="SSF46785">
    <property type="entry name" value="Winged helix' DNA-binding domain"/>
    <property type="match status" value="1"/>
</dbReference>
<dbReference type="GO" id="GO:0005634">
    <property type="term" value="C:nucleus"/>
    <property type="evidence" value="ECO:0007669"/>
    <property type="project" value="TreeGrafter"/>
</dbReference>
<proteinExistence type="predicted"/>
<dbReference type="AlphaFoldDB" id="A0A2P4TGV0"/>
<name>A0A2P4TGV0_BAMTH</name>
<sequence length="613" mass="70084">MERRPAAPGPYRATELWNEITRYFRAGMPLRTHRQHFKKHGSCFTASEAADWLHEVLRSSSNFGPEVSRQQTVQLLRKFLKNHVIEDIKGRWGAENLEDNGALYRFPSTSPVKPLPAPCRQNENLQTFSKDRLKLPHLSRRTLKKHQLLTPLDNVEKTKLDKTAENEEDALCRKEVSQEYVQETWRNIILIHLQTILGLPSLDEVLQPTQIVPEHVIYNMTHTTKHGVVILQNKSGPRNNDMSQPTYSGFERDVFRTVADYFVNLPEPLLTFEYYELFVNILVMCGFITIPNICSGKHSVQDETRDLQSSKIPHLISFKSTECLLLSLLRKEPKEIKEDYEASWKSSSEELPDQTQRAKKLQQRKLASKQGSADNLIGGSCQNLSGFSNEQDLSLKFKTRCYSLERIGNTASRVHNKGELDSLRKANILSTRNEKQWLPCVSKTDSVLAFGFENTYQKQTDGSKRVSAPILQDRELFKENLKSKQICRSQSLLGSRSSRSCTSINVPVAEITVKPRSQLCGQGRPNTSVGIRTEVSDITVNLLQPHLERIAVEALQICCLLLPPPNRRKMQLLMRMISRISENVDMPRLHDAMGTRSLLKLRQSILEKKKNFA</sequence>
<evidence type="ECO:0000256" key="1">
    <source>
        <dbReference type="ARBA" id="ARBA00022468"/>
    </source>
</evidence>
<dbReference type="PROSITE" id="PS50186">
    <property type="entry name" value="DEP"/>
    <property type="match status" value="1"/>
</dbReference>
<dbReference type="Gene3D" id="1.10.10.10">
    <property type="entry name" value="Winged helix-like DNA-binding domain superfamily/Winged helix DNA-binding domain"/>
    <property type="match status" value="1"/>
</dbReference>
<dbReference type="InterPro" id="IPR008936">
    <property type="entry name" value="Rho_GTPase_activation_prot"/>
</dbReference>
<dbReference type="InterPro" id="IPR000591">
    <property type="entry name" value="DEP_dom"/>
</dbReference>
<keyword evidence="1" id="KW-0343">GTPase activation</keyword>
<dbReference type="OrthoDB" id="524326at2759"/>
<dbReference type="EMBL" id="PPHD01000342">
    <property type="protein sequence ID" value="POI35593.1"/>
    <property type="molecule type" value="Genomic_DNA"/>
</dbReference>
<dbReference type="PANTHER" id="PTHR16206:SF12">
    <property type="entry name" value="DEP DOMAIN-CONTAINING PROTEIN 1A"/>
    <property type="match status" value="1"/>
</dbReference>
<dbReference type="PANTHER" id="PTHR16206">
    <property type="entry name" value="DEP DOMAIN-CONTAINING"/>
    <property type="match status" value="1"/>
</dbReference>
<dbReference type="GO" id="GO:0017053">
    <property type="term" value="C:transcription repressor complex"/>
    <property type="evidence" value="ECO:0007669"/>
    <property type="project" value="TreeGrafter"/>
</dbReference>
<evidence type="ECO:0000259" key="2">
    <source>
        <dbReference type="PROSITE" id="PS50186"/>
    </source>
</evidence>
<accession>A0A2P4TGV0</accession>
<dbReference type="FunFam" id="1.10.10.10:FF:000182">
    <property type="entry name" value="DEP domain-containing protein 1B isoform 1"/>
    <property type="match status" value="1"/>
</dbReference>
<evidence type="ECO:0000313" key="3">
    <source>
        <dbReference type="EMBL" id="POI35593.1"/>
    </source>
</evidence>
<keyword evidence="4" id="KW-1185">Reference proteome</keyword>
<dbReference type="SUPFAM" id="SSF48350">
    <property type="entry name" value="GTPase activation domain, GAP"/>
    <property type="match status" value="1"/>
</dbReference>
<dbReference type="Pfam" id="PF00610">
    <property type="entry name" value="DEP"/>
    <property type="match status" value="1"/>
</dbReference>
<protein>
    <recommendedName>
        <fullName evidence="2">DEP domain-containing protein</fullName>
    </recommendedName>
</protein>
<organism evidence="3 4">
    <name type="scientific">Bambusicola thoracicus</name>
    <name type="common">Chinese bamboo-partridge</name>
    <name type="synonym">Perdix thoracica</name>
    <dbReference type="NCBI Taxonomy" id="9083"/>
    <lineage>
        <taxon>Eukaryota</taxon>
        <taxon>Metazoa</taxon>
        <taxon>Chordata</taxon>
        <taxon>Craniata</taxon>
        <taxon>Vertebrata</taxon>
        <taxon>Euteleostomi</taxon>
        <taxon>Archelosauria</taxon>
        <taxon>Archosauria</taxon>
        <taxon>Dinosauria</taxon>
        <taxon>Saurischia</taxon>
        <taxon>Theropoda</taxon>
        <taxon>Coelurosauria</taxon>
        <taxon>Aves</taxon>
        <taxon>Neognathae</taxon>
        <taxon>Galloanserae</taxon>
        <taxon>Galliformes</taxon>
        <taxon>Phasianidae</taxon>
        <taxon>Perdicinae</taxon>
        <taxon>Bambusicola</taxon>
    </lineage>
</organism>
<dbReference type="GO" id="GO:0005096">
    <property type="term" value="F:GTPase activator activity"/>
    <property type="evidence" value="ECO:0007669"/>
    <property type="project" value="UniProtKB-KW"/>
</dbReference>
<comment type="caution">
    <text evidence="3">The sequence shown here is derived from an EMBL/GenBank/DDBJ whole genome shotgun (WGS) entry which is preliminary data.</text>
</comment>
<feature type="domain" description="DEP" evidence="2">
    <location>
        <begin position="24"/>
        <end position="108"/>
    </location>
</feature>